<dbReference type="InterPro" id="IPR010264">
    <property type="entry name" value="Self-incomp_S1"/>
</dbReference>
<dbReference type="AlphaFoldDB" id="A0AA88UF43"/>
<comment type="subcellular location">
    <subcellularLocation>
        <location evidence="1">Secreted</location>
    </subcellularLocation>
</comment>
<evidence type="ECO:0000256" key="5">
    <source>
        <dbReference type="ARBA" id="ARBA00022729"/>
    </source>
</evidence>
<dbReference type="PANTHER" id="PTHR31351:SF30">
    <property type="entry name" value="VAN3-BINDING PROTEIN-LIKE"/>
    <property type="match status" value="1"/>
</dbReference>
<protein>
    <recommendedName>
        <fullName evidence="8">VAN3-binding protein-like auxin canalisation domain-containing protein</fullName>
    </recommendedName>
</protein>
<accession>A0AA88UF43</accession>
<evidence type="ECO:0000259" key="8">
    <source>
        <dbReference type="Pfam" id="PF05703"/>
    </source>
</evidence>
<evidence type="ECO:0000256" key="1">
    <source>
        <dbReference type="ARBA" id="ARBA00004613"/>
    </source>
</evidence>
<keyword evidence="3" id="KW-0713">Self-incompatibility</keyword>
<feature type="compositionally biased region" description="Basic and acidic residues" evidence="6">
    <location>
        <begin position="164"/>
        <end position="176"/>
    </location>
</feature>
<evidence type="ECO:0000313" key="10">
    <source>
        <dbReference type="Proteomes" id="UP001187471"/>
    </source>
</evidence>
<dbReference type="Pfam" id="PF05938">
    <property type="entry name" value="Self-incomp_S1"/>
    <property type="match status" value="1"/>
</dbReference>
<dbReference type="GO" id="GO:0060320">
    <property type="term" value="P:rejection of self pollen"/>
    <property type="evidence" value="ECO:0007669"/>
    <property type="project" value="UniProtKB-KW"/>
</dbReference>
<evidence type="ECO:0000256" key="3">
    <source>
        <dbReference type="ARBA" id="ARBA00022471"/>
    </source>
</evidence>
<keyword evidence="10" id="KW-1185">Reference proteome</keyword>
<dbReference type="GO" id="GO:0009734">
    <property type="term" value="P:auxin-activated signaling pathway"/>
    <property type="evidence" value="ECO:0007669"/>
    <property type="project" value="TreeGrafter"/>
</dbReference>
<comment type="caution">
    <text evidence="9">The sequence shown here is derived from an EMBL/GenBank/DDBJ whole genome shotgun (WGS) entry which is preliminary data.</text>
</comment>
<feature type="signal peptide" evidence="7">
    <location>
        <begin position="1"/>
        <end position="21"/>
    </location>
</feature>
<dbReference type="GO" id="GO:0005576">
    <property type="term" value="C:extracellular region"/>
    <property type="evidence" value="ECO:0007669"/>
    <property type="project" value="UniProtKB-SubCell"/>
</dbReference>
<dbReference type="PANTHER" id="PTHR31351">
    <property type="entry name" value="EXPRESSED PROTEIN"/>
    <property type="match status" value="1"/>
</dbReference>
<feature type="compositionally biased region" description="Low complexity" evidence="6">
    <location>
        <begin position="148"/>
        <end position="161"/>
    </location>
</feature>
<dbReference type="EMBL" id="JAVXUO010002486">
    <property type="protein sequence ID" value="KAK2972827.1"/>
    <property type="molecule type" value="Genomic_DNA"/>
</dbReference>
<keyword evidence="4" id="KW-0964">Secreted</keyword>
<feature type="chain" id="PRO_5041739905" description="VAN3-binding protein-like auxin canalisation domain-containing protein" evidence="7">
    <location>
        <begin position="22"/>
        <end position="336"/>
    </location>
</feature>
<dbReference type="InterPro" id="IPR040269">
    <property type="entry name" value="VAB"/>
</dbReference>
<evidence type="ECO:0000256" key="4">
    <source>
        <dbReference type="ARBA" id="ARBA00022525"/>
    </source>
</evidence>
<feature type="domain" description="VAN3-binding protein-like auxin canalisation" evidence="8">
    <location>
        <begin position="141"/>
        <end position="318"/>
    </location>
</feature>
<sequence length="336" mass="37407">MRTPVVVLLVLFFTSLRNGVAIPKKTWVRVINVLGADSPLTTRCHSNEDNFGETVLQFEQAVQWRFRPNIWGTTVFKCYLEWAHGKGEYNVYEWHIDEVCDDDCEWFVRPQGPCLQSKVQPGQEVCMPWEPSREARSRRAAFIEQHKSSSSSHTNLLSPPSAGDKIEENEERHEVQEAAPQTIQKNGATDLNQMKGWFRGKSLTDFLRSRREKKKEDVRLHTAKLDVALSLTQLAAAIANFATYGDTEAQEIDDRGTAELNQAMGVAAASAAALVTTVWAEAAESLGAHRDQVASAINSGLAIRTSIDMLALTATAATCNSRLNLARFDLKQCSIQ</sequence>
<comment type="similarity">
    <text evidence="2">Belongs to the plant self-incompatibility (S1) protein family.</text>
</comment>
<feature type="compositionally biased region" description="Polar residues" evidence="6">
    <location>
        <begin position="179"/>
        <end position="191"/>
    </location>
</feature>
<dbReference type="GO" id="GO:0010087">
    <property type="term" value="P:phloem or xylem histogenesis"/>
    <property type="evidence" value="ECO:0007669"/>
    <property type="project" value="TreeGrafter"/>
</dbReference>
<dbReference type="GO" id="GO:0010305">
    <property type="term" value="P:leaf vascular tissue pattern formation"/>
    <property type="evidence" value="ECO:0007669"/>
    <property type="project" value="TreeGrafter"/>
</dbReference>
<keyword evidence="5 7" id="KW-0732">Signal</keyword>
<feature type="region of interest" description="Disordered" evidence="6">
    <location>
        <begin position="137"/>
        <end position="191"/>
    </location>
</feature>
<reference evidence="9" key="1">
    <citation type="submission" date="2022-12" db="EMBL/GenBank/DDBJ databases">
        <title>Draft genome assemblies for two species of Escallonia (Escalloniales).</title>
        <authorList>
            <person name="Chanderbali A."/>
            <person name="Dervinis C."/>
            <person name="Anghel I."/>
            <person name="Soltis D."/>
            <person name="Soltis P."/>
            <person name="Zapata F."/>
        </authorList>
    </citation>
    <scope>NUCLEOTIDE SEQUENCE</scope>
    <source>
        <strain evidence="9">UCBG92.1500</strain>
        <tissue evidence="9">Leaf</tissue>
    </source>
</reference>
<name>A0AA88UF43_9ASTE</name>
<proteinExistence type="inferred from homology"/>
<evidence type="ECO:0000256" key="7">
    <source>
        <dbReference type="SAM" id="SignalP"/>
    </source>
</evidence>
<evidence type="ECO:0000256" key="6">
    <source>
        <dbReference type="SAM" id="MobiDB-lite"/>
    </source>
</evidence>
<dbReference type="Pfam" id="PF05703">
    <property type="entry name" value="Auxin_canalis"/>
    <property type="match status" value="1"/>
</dbReference>
<gene>
    <name evidence="9" type="ORF">RJ640_028355</name>
</gene>
<dbReference type="Proteomes" id="UP001187471">
    <property type="component" value="Unassembled WGS sequence"/>
</dbReference>
<organism evidence="9 10">
    <name type="scientific">Escallonia rubra</name>
    <dbReference type="NCBI Taxonomy" id="112253"/>
    <lineage>
        <taxon>Eukaryota</taxon>
        <taxon>Viridiplantae</taxon>
        <taxon>Streptophyta</taxon>
        <taxon>Embryophyta</taxon>
        <taxon>Tracheophyta</taxon>
        <taxon>Spermatophyta</taxon>
        <taxon>Magnoliopsida</taxon>
        <taxon>eudicotyledons</taxon>
        <taxon>Gunneridae</taxon>
        <taxon>Pentapetalae</taxon>
        <taxon>asterids</taxon>
        <taxon>campanulids</taxon>
        <taxon>Escalloniales</taxon>
        <taxon>Escalloniaceae</taxon>
        <taxon>Escallonia</taxon>
    </lineage>
</organism>
<evidence type="ECO:0000256" key="2">
    <source>
        <dbReference type="ARBA" id="ARBA00005581"/>
    </source>
</evidence>
<evidence type="ECO:0000313" key="9">
    <source>
        <dbReference type="EMBL" id="KAK2972827.1"/>
    </source>
</evidence>
<dbReference type="InterPro" id="IPR008546">
    <property type="entry name" value="VAN3-bd-like_auxin_canal"/>
</dbReference>